<keyword evidence="2" id="KW-1185">Reference proteome</keyword>
<evidence type="ECO:0000313" key="2">
    <source>
        <dbReference type="Proteomes" id="UP001428341"/>
    </source>
</evidence>
<dbReference type="AlphaFoldDB" id="A0AAP0N034"/>
<accession>A0AAP0N034</accession>
<dbReference type="Pfam" id="PF16913">
    <property type="entry name" value="PUNUT"/>
    <property type="match status" value="1"/>
</dbReference>
<sequence length="166" mass="18562">MAGFPLLLPPIFLPRYLFKYIELLDLCNKLRILNMLHGAGLLFASQLAVIEMIYKKVYCYSMVMEMQLVMEIVATALSTVEMASDCRAGGLLLHNYRQCGDVVVLLHGYCGDGVLDVVVDRRDLHDDDFGRECYRRVVVYGDSFGGVKAVSTMICARGLCSYVNGM</sequence>
<name>A0AAP0N034_9ROSI</name>
<protein>
    <submittedName>
        <fullName evidence="1">Uncharacterized protein</fullName>
    </submittedName>
</protein>
<dbReference type="EMBL" id="JBCGBO010000001">
    <property type="protein sequence ID" value="KAK9228682.1"/>
    <property type="molecule type" value="Genomic_DNA"/>
</dbReference>
<proteinExistence type="predicted"/>
<comment type="caution">
    <text evidence="1">The sequence shown here is derived from an EMBL/GenBank/DDBJ whole genome shotgun (WGS) entry which is preliminary data.</text>
</comment>
<organism evidence="1 2">
    <name type="scientific">Citrus x changshan-huyou</name>
    <dbReference type="NCBI Taxonomy" id="2935761"/>
    <lineage>
        <taxon>Eukaryota</taxon>
        <taxon>Viridiplantae</taxon>
        <taxon>Streptophyta</taxon>
        <taxon>Embryophyta</taxon>
        <taxon>Tracheophyta</taxon>
        <taxon>Spermatophyta</taxon>
        <taxon>Magnoliopsida</taxon>
        <taxon>eudicotyledons</taxon>
        <taxon>Gunneridae</taxon>
        <taxon>Pentapetalae</taxon>
        <taxon>rosids</taxon>
        <taxon>malvids</taxon>
        <taxon>Sapindales</taxon>
        <taxon>Rutaceae</taxon>
        <taxon>Aurantioideae</taxon>
        <taxon>Citrus</taxon>
    </lineage>
</organism>
<dbReference type="Proteomes" id="UP001428341">
    <property type="component" value="Unassembled WGS sequence"/>
</dbReference>
<evidence type="ECO:0000313" key="1">
    <source>
        <dbReference type="EMBL" id="KAK9228682.1"/>
    </source>
</evidence>
<gene>
    <name evidence="1" type="ORF">WN944_021636</name>
</gene>
<reference evidence="1 2" key="1">
    <citation type="submission" date="2024-05" db="EMBL/GenBank/DDBJ databases">
        <title>Haplotype-resolved chromosome-level genome assembly of Huyou (Citrus changshanensis).</title>
        <authorList>
            <person name="Miao C."/>
            <person name="Chen W."/>
            <person name="Wu Y."/>
            <person name="Wang L."/>
            <person name="Zhao S."/>
            <person name="Grierson D."/>
            <person name="Xu C."/>
            <person name="Chen K."/>
        </authorList>
    </citation>
    <scope>NUCLEOTIDE SEQUENCE [LARGE SCALE GENOMIC DNA]</scope>
    <source>
        <strain evidence="1">01-14</strain>
        <tissue evidence="1">Leaf</tissue>
    </source>
</reference>